<evidence type="ECO:0000256" key="1">
    <source>
        <dbReference type="ARBA" id="ARBA00004418"/>
    </source>
</evidence>
<dbReference type="InterPro" id="IPR034279">
    <property type="entry name" value="CuRO_3_CopA"/>
</dbReference>
<evidence type="ECO:0000313" key="9">
    <source>
        <dbReference type="Proteomes" id="UP000027466"/>
    </source>
</evidence>
<keyword evidence="4" id="KW-0186">Copper</keyword>
<keyword evidence="3" id="KW-0560">Oxidoreductase</keyword>
<dbReference type="AlphaFoldDB" id="A0A069PAZ6"/>
<dbReference type="InterPro" id="IPR008972">
    <property type="entry name" value="Cupredoxin"/>
</dbReference>
<evidence type="ECO:0000256" key="3">
    <source>
        <dbReference type="ARBA" id="ARBA00023002"/>
    </source>
</evidence>
<evidence type="ECO:0000259" key="6">
    <source>
        <dbReference type="Pfam" id="PF07731"/>
    </source>
</evidence>
<protein>
    <submittedName>
        <fullName evidence="8">Multicopper oxidase</fullName>
    </submittedName>
</protein>
<keyword evidence="9" id="KW-1185">Reference proteome</keyword>
<dbReference type="Pfam" id="PF07732">
    <property type="entry name" value="Cu-oxidase_3"/>
    <property type="match status" value="1"/>
</dbReference>
<dbReference type="InterPro" id="IPR011706">
    <property type="entry name" value="Cu-oxidase_C"/>
</dbReference>
<dbReference type="SUPFAM" id="SSF49503">
    <property type="entry name" value="Cupredoxins"/>
    <property type="match status" value="3"/>
</dbReference>
<comment type="caution">
    <text evidence="8">The sequence shown here is derived from an EMBL/GenBank/DDBJ whole genome shotgun (WGS) entry which is preliminary data.</text>
</comment>
<dbReference type="PROSITE" id="PS51257">
    <property type="entry name" value="PROKAR_LIPOPROTEIN"/>
    <property type="match status" value="1"/>
</dbReference>
<dbReference type="PANTHER" id="PTHR11709">
    <property type="entry name" value="MULTI-COPPER OXIDASE"/>
    <property type="match status" value="1"/>
</dbReference>
<organism evidence="8 9">
    <name type="scientific">Caballeronia glathei</name>
    <dbReference type="NCBI Taxonomy" id="60547"/>
    <lineage>
        <taxon>Bacteria</taxon>
        <taxon>Pseudomonadati</taxon>
        <taxon>Pseudomonadota</taxon>
        <taxon>Betaproteobacteria</taxon>
        <taxon>Burkholderiales</taxon>
        <taxon>Burkholderiaceae</taxon>
        <taxon>Caballeronia</taxon>
    </lineage>
</organism>
<sequence length="498" mass="54342">MMTRRTFIAASIAGISGLSACTGWFSGSPSKGRETKAATQRLIVDRRSILVDGKEATVFGLHQPDGTRGIFLDPGERFVVDLDNHLSEPTTVHWHGQTPRPDQDGIAEFGVPLVQPSELRSYDFVPRAGTHWMHSHQGLQHQNLLAAPLIVRTQDEVKADTQEVTIFLEDFMFGDPALVLQRLTGGGAAQPMSAHADTHGMELQGAKPMEAGGDMHMKMDMSGSATGAKMDLNDVDFDAYLANSRTLSDPEVVRVERGGRVRLRIINGASSTNFHIDLGALNGTLIAVDGNPVQPLQGKRFSLAMAQRIDILADLPASGGAWPVLALREGSRNQTGIVLATSNATLEKIPNLATLESGPVTFDQELRLSALQPLAPRPVDATFMLMLGGSMKPYAWTINGKRWENRDAVRVHAGQRVAITFHNLTMMSHPMHLHGHHFQVVSLNGRSFSGARRDTVHVPPLSKVTVAFDADNAGRWLLHCHNLYHMETGMMTELAYVS</sequence>
<dbReference type="GO" id="GO:0016491">
    <property type="term" value="F:oxidoreductase activity"/>
    <property type="evidence" value="ECO:0007669"/>
    <property type="project" value="UniProtKB-KW"/>
</dbReference>
<keyword evidence="2" id="KW-0479">Metal-binding</keyword>
<feature type="domain" description="Plastocyanin-like" evidence="7">
    <location>
        <begin position="70"/>
        <end position="154"/>
    </location>
</feature>
<feature type="domain" description="Plastocyanin-like" evidence="6">
    <location>
        <begin position="384"/>
        <end position="495"/>
    </location>
</feature>
<dbReference type="PROSITE" id="PS00080">
    <property type="entry name" value="MULTICOPPER_OXIDASE2"/>
    <property type="match status" value="1"/>
</dbReference>
<dbReference type="EMBL" id="JFHC01000133">
    <property type="protein sequence ID" value="KDR37830.1"/>
    <property type="molecule type" value="Genomic_DNA"/>
</dbReference>
<dbReference type="STRING" id="60547.GCA_000751215_02988"/>
<evidence type="ECO:0000259" key="5">
    <source>
        <dbReference type="Pfam" id="PF00394"/>
    </source>
</evidence>
<evidence type="ECO:0000313" key="8">
    <source>
        <dbReference type="EMBL" id="KDR37830.1"/>
    </source>
</evidence>
<name>A0A069PAZ6_9BURK</name>
<dbReference type="InterPro" id="IPR001117">
    <property type="entry name" value="Cu-oxidase_2nd"/>
</dbReference>
<dbReference type="PROSITE" id="PS00079">
    <property type="entry name" value="MULTICOPPER_OXIDASE1"/>
    <property type="match status" value="1"/>
</dbReference>
<feature type="domain" description="Plastocyanin-like" evidence="5">
    <location>
        <begin position="238"/>
        <end position="330"/>
    </location>
</feature>
<gene>
    <name evidence="8" type="ORF">BG61_06830</name>
</gene>
<dbReference type="Pfam" id="PF00394">
    <property type="entry name" value="Cu-oxidase"/>
    <property type="match status" value="1"/>
</dbReference>
<dbReference type="CDD" id="cd13887">
    <property type="entry name" value="CuRO_2_MCO_like_2"/>
    <property type="match status" value="1"/>
</dbReference>
<dbReference type="InterPro" id="IPR045087">
    <property type="entry name" value="Cu-oxidase_fam"/>
</dbReference>
<proteinExistence type="predicted"/>
<comment type="subcellular location">
    <subcellularLocation>
        <location evidence="1">Periplasm</location>
    </subcellularLocation>
</comment>
<dbReference type="InterPro" id="IPR002355">
    <property type="entry name" value="Cu_oxidase_Cu_BS"/>
</dbReference>
<evidence type="ECO:0000256" key="2">
    <source>
        <dbReference type="ARBA" id="ARBA00022723"/>
    </source>
</evidence>
<dbReference type="Pfam" id="PF07731">
    <property type="entry name" value="Cu-oxidase_2"/>
    <property type="match status" value="1"/>
</dbReference>
<dbReference type="Proteomes" id="UP000027466">
    <property type="component" value="Unassembled WGS sequence"/>
</dbReference>
<dbReference type="CDD" id="cd13896">
    <property type="entry name" value="CuRO_3_CopA"/>
    <property type="match status" value="1"/>
</dbReference>
<dbReference type="CDD" id="cd13865">
    <property type="entry name" value="CuRO_1_LCC_like_3"/>
    <property type="match status" value="1"/>
</dbReference>
<dbReference type="Gene3D" id="2.60.40.420">
    <property type="entry name" value="Cupredoxins - blue copper proteins"/>
    <property type="match status" value="3"/>
</dbReference>
<dbReference type="RefSeq" id="WP_035931750.1">
    <property type="nucleotide sequence ID" value="NZ_CADFFX010000069.1"/>
</dbReference>
<reference evidence="8 9" key="1">
    <citation type="submission" date="2014-03" db="EMBL/GenBank/DDBJ databases">
        <title>Draft Genome Sequences of Four Burkholderia Strains.</title>
        <authorList>
            <person name="Liu X.Y."/>
            <person name="Li C.X."/>
            <person name="Xu J.H."/>
        </authorList>
    </citation>
    <scope>NUCLEOTIDE SEQUENCE [LARGE SCALE GENOMIC DNA]</scope>
    <source>
        <strain evidence="8 9">DSM 50014</strain>
    </source>
</reference>
<dbReference type="InterPro" id="IPR011707">
    <property type="entry name" value="Cu-oxidase-like_N"/>
</dbReference>
<evidence type="ECO:0000259" key="7">
    <source>
        <dbReference type="Pfam" id="PF07732"/>
    </source>
</evidence>
<dbReference type="PANTHER" id="PTHR11709:SF394">
    <property type="entry name" value="FI03373P-RELATED"/>
    <property type="match status" value="1"/>
</dbReference>
<dbReference type="GO" id="GO:0005507">
    <property type="term" value="F:copper ion binding"/>
    <property type="evidence" value="ECO:0007669"/>
    <property type="project" value="InterPro"/>
</dbReference>
<dbReference type="InterPro" id="IPR033138">
    <property type="entry name" value="Cu_oxidase_CS"/>
</dbReference>
<evidence type="ECO:0000256" key="4">
    <source>
        <dbReference type="ARBA" id="ARBA00023008"/>
    </source>
</evidence>
<dbReference type="GO" id="GO:0042597">
    <property type="term" value="C:periplasmic space"/>
    <property type="evidence" value="ECO:0007669"/>
    <property type="project" value="UniProtKB-SubCell"/>
</dbReference>
<accession>A0A069PAZ6</accession>